<dbReference type="EMBL" id="CP065682">
    <property type="protein sequence ID" value="QPS32658.1"/>
    <property type="molecule type" value="Genomic_DNA"/>
</dbReference>
<evidence type="ECO:0000259" key="9">
    <source>
        <dbReference type="SMART" id="SM00359"/>
    </source>
</evidence>
<dbReference type="EMBL" id="LQQR01000014">
    <property type="protein sequence ID" value="KZE20878.1"/>
    <property type="molecule type" value="Genomic_DNA"/>
</dbReference>
<dbReference type="RefSeq" id="WP_063249792.1">
    <property type="nucleotide sequence ID" value="NZ_CAACXN010000014.1"/>
</dbReference>
<sequence>MTATTRSQEAGAAVRADIAAAKRIVIKVGSSSLTTIDGGLDESRLVALTDAIAAHRAEGREVVLVSSGAIAAGLEPVGLRGRPRDLATQQAAAGVGQGLLMAAYTRALGRWDLVPSQVLLSADDLIRRTRYRNAQRAIDRLLTLGTLPIVNENDAVATEEIRFGDNDRLAALVAHLSHADALVLLSDVDALYTGPPHLDTSSRIGHVAGPDDLGGVAIGGVGSAGTGTGGMATKVDAALMVTDSGIPAVLTSADRVGEVLAGGNVGTAFSVTHRRRGTRLLWLRHLARTFGSVTIDDGAATAVRSRGTSLLAAGVVGVDGEFEAGDPVEIRSLSGETVARGMTNFSSAELPMMFGLTTEELGTRLGSDYRKEVIHRNDLVLTHVSGRS</sequence>
<dbReference type="InterPro" id="IPR001057">
    <property type="entry name" value="Glu/AcGlu_kinase"/>
</dbReference>
<dbReference type="InterPro" id="IPR019797">
    <property type="entry name" value="Glutamate_5-kinase_CS"/>
</dbReference>
<dbReference type="Proteomes" id="UP000386281">
    <property type="component" value="Unassembled WGS sequence"/>
</dbReference>
<gene>
    <name evidence="8 12" type="primary">proB</name>
    <name evidence="10" type="ORF">AVW13_10265</name>
    <name evidence="11" type="ORF">I6G59_11660</name>
    <name evidence="12" type="ORF">NCTC12391_01052</name>
</gene>
<evidence type="ECO:0000256" key="1">
    <source>
        <dbReference type="ARBA" id="ARBA00022490"/>
    </source>
</evidence>
<dbReference type="Pfam" id="PF00696">
    <property type="entry name" value="AA_kinase"/>
    <property type="match status" value="1"/>
</dbReference>
<dbReference type="SMART" id="SM00359">
    <property type="entry name" value="PUA"/>
    <property type="match status" value="1"/>
</dbReference>
<dbReference type="InterPro" id="IPR005715">
    <property type="entry name" value="Glu_5kinase/COase_Synthase"/>
</dbReference>
<keyword evidence="7 8" id="KW-0067">ATP-binding</keyword>
<dbReference type="InterPro" id="IPR036393">
    <property type="entry name" value="AceGlu_kinase-like_sf"/>
</dbReference>
<dbReference type="PANTHER" id="PTHR43654">
    <property type="entry name" value="GLUTAMATE 5-KINASE"/>
    <property type="match status" value="1"/>
</dbReference>
<dbReference type="GO" id="GO:0055129">
    <property type="term" value="P:L-proline biosynthetic process"/>
    <property type="evidence" value="ECO:0007669"/>
    <property type="project" value="UniProtKB-UniRule"/>
</dbReference>
<comment type="function">
    <text evidence="8">Catalyzes the transfer of a phosphate group to glutamate to form L-glutamate 5-phosphate.</text>
</comment>
<dbReference type="Proteomes" id="UP000076612">
    <property type="component" value="Unassembled WGS sequence"/>
</dbReference>
<dbReference type="InterPro" id="IPR036974">
    <property type="entry name" value="PUA_sf"/>
</dbReference>
<dbReference type="PROSITE" id="PS50890">
    <property type="entry name" value="PUA"/>
    <property type="match status" value="1"/>
</dbReference>
<dbReference type="GO" id="GO:0005829">
    <property type="term" value="C:cytosol"/>
    <property type="evidence" value="ECO:0007669"/>
    <property type="project" value="TreeGrafter"/>
</dbReference>
<evidence type="ECO:0000313" key="13">
    <source>
        <dbReference type="Proteomes" id="UP000076612"/>
    </source>
</evidence>
<comment type="subcellular location">
    <subcellularLocation>
        <location evidence="8">Cytoplasm</location>
    </subcellularLocation>
</comment>
<reference evidence="10" key="2">
    <citation type="submission" date="2016-01" db="EMBL/GenBank/DDBJ databases">
        <authorList>
            <person name="Hong K.W."/>
        </authorList>
    </citation>
    <scope>NUCLEOTIDE SEQUENCE</scope>
    <source>
        <strain evidence="10">M40</strain>
    </source>
</reference>
<evidence type="ECO:0000256" key="8">
    <source>
        <dbReference type="HAMAP-Rule" id="MF_00456"/>
    </source>
</evidence>
<dbReference type="AlphaFoldDB" id="A0A165E866"/>
<dbReference type="PRINTS" id="PR00474">
    <property type="entry name" value="GLU5KINASE"/>
</dbReference>
<dbReference type="Proteomes" id="UP000594979">
    <property type="component" value="Chromosome"/>
</dbReference>
<feature type="binding site" evidence="8">
    <location>
        <position position="154"/>
    </location>
    <ligand>
        <name>substrate</name>
    </ligand>
</feature>
<dbReference type="GO" id="GO:0005524">
    <property type="term" value="F:ATP binding"/>
    <property type="evidence" value="ECO:0007669"/>
    <property type="project" value="UniProtKB-KW"/>
</dbReference>
<dbReference type="PANTHER" id="PTHR43654:SF1">
    <property type="entry name" value="ISOPENTENYL PHOSPHATE KINASE"/>
    <property type="match status" value="1"/>
</dbReference>
<reference evidence="11 15" key="4">
    <citation type="submission" date="2020-12" db="EMBL/GenBank/DDBJ databases">
        <title>FDA dAtabase for Regulatory Grade micrObial Sequences (FDA-ARGOS): Supporting development and validation of Infectious Disease Dx tests.</title>
        <authorList>
            <person name="Sproer C."/>
            <person name="Gronow S."/>
            <person name="Severitt S."/>
            <person name="Schroder I."/>
            <person name="Tallon L."/>
            <person name="Sadzewicz L."/>
            <person name="Zhao X."/>
            <person name="Boylan J."/>
            <person name="Ott S."/>
            <person name="Bowen H."/>
            <person name="Vavikolanu K."/>
            <person name="Mehta A."/>
            <person name="Aluvathingal J."/>
            <person name="Nadendla S."/>
            <person name="Lowell S."/>
            <person name="Myers T."/>
            <person name="Yan Y."/>
            <person name="Sichtig H."/>
        </authorList>
    </citation>
    <scope>NUCLEOTIDE SEQUENCE [LARGE SCALE GENOMIC DNA]</scope>
    <source>
        <strain evidence="11 15">FDAARGOS_902</strain>
    </source>
</reference>
<keyword evidence="3 8" id="KW-0641">Proline biosynthesis</keyword>
<dbReference type="EC" id="2.7.2.11" evidence="8"/>
<keyword evidence="6 8" id="KW-0418">Kinase</keyword>
<feature type="binding site" evidence="8">
    <location>
        <begin position="186"/>
        <end position="187"/>
    </location>
    <ligand>
        <name>ATP</name>
        <dbReference type="ChEBI" id="CHEBI:30616"/>
    </ligand>
</feature>
<dbReference type="InterPro" id="IPR041739">
    <property type="entry name" value="G5K_ProB"/>
</dbReference>
<dbReference type="InterPro" id="IPR001048">
    <property type="entry name" value="Asp/Glu/Uridylate_kinase"/>
</dbReference>
<keyword evidence="1 8" id="KW-0963">Cytoplasm</keyword>
<dbReference type="GO" id="GO:0003723">
    <property type="term" value="F:RNA binding"/>
    <property type="evidence" value="ECO:0007669"/>
    <property type="project" value="InterPro"/>
</dbReference>
<dbReference type="Gene3D" id="3.40.1160.10">
    <property type="entry name" value="Acetylglutamate kinase-like"/>
    <property type="match status" value="1"/>
</dbReference>
<evidence type="ECO:0000313" key="12">
    <source>
        <dbReference type="EMBL" id="VEW11916.1"/>
    </source>
</evidence>
<comment type="pathway">
    <text evidence="8">Amino-acid biosynthesis; L-proline biosynthesis; L-glutamate 5-semialdehyde from L-glutamate: step 1/2.</text>
</comment>
<dbReference type="Gene3D" id="2.30.130.10">
    <property type="entry name" value="PUA domain"/>
    <property type="match status" value="1"/>
</dbReference>
<organism evidence="12 14">
    <name type="scientific">Brevibacterium casei</name>
    <dbReference type="NCBI Taxonomy" id="33889"/>
    <lineage>
        <taxon>Bacteria</taxon>
        <taxon>Bacillati</taxon>
        <taxon>Actinomycetota</taxon>
        <taxon>Actinomycetes</taxon>
        <taxon>Micrococcales</taxon>
        <taxon>Brevibacteriaceae</taxon>
        <taxon>Brevibacterium</taxon>
    </lineage>
</organism>
<dbReference type="InterPro" id="IPR015947">
    <property type="entry name" value="PUA-like_sf"/>
</dbReference>
<dbReference type="PROSITE" id="PS00902">
    <property type="entry name" value="GLUTAMATE_5_KINASE"/>
    <property type="match status" value="1"/>
</dbReference>
<feature type="binding site" evidence="8">
    <location>
        <position position="27"/>
    </location>
    <ligand>
        <name>ATP</name>
        <dbReference type="ChEBI" id="CHEBI:30616"/>
    </ligand>
</feature>
<dbReference type="STRING" id="33889.AVW13_10265"/>
<proteinExistence type="inferred from homology"/>
<dbReference type="PIRSF" id="PIRSF000729">
    <property type="entry name" value="GK"/>
    <property type="match status" value="1"/>
</dbReference>
<dbReference type="SUPFAM" id="SSF53633">
    <property type="entry name" value="Carbamate kinase-like"/>
    <property type="match status" value="1"/>
</dbReference>
<dbReference type="InterPro" id="IPR002478">
    <property type="entry name" value="PUA"/>
</dbReference>
<dbReference type="NCBIfam" id="TIGR01027">
    <property type="entry name" value="proB"/>
    <property type="match status" value="1"/>
</dbReference>
<dbReference type="FunFam" id="3.40.1160.10:FF:000006">
    <property type="entry name" value="Glutamate 5-kinase"/>
    <property type="match status" value="1"/>
</dbReference>
<protein>
    <recommendedName>
        <fullName evidence="8">Glutamate 5-kinase</fullName>
        <ecNumber evidence="8">2.7.2.11</ecNumber>
    </recommendedName>
    <alternativeName>
        <fullName evidence="8">Gamma-glutamyl kinase</fullName>
        <shortName evidence="8">GK</shortName>
    </alternativeName>
</protein>
<evidence type="ECO:0000256" key="3">
    <source>
        <dbReference type="ARBA" id="ARBA00022650"/>
    </source>
</evidence>
<dbReference type="EMBL" id="CAACXN010000014">
    <property type="protein sequence ID" value="VEW11916.1"/>
    <property type="molecule type" value="Genomic_DNA"/>
</dbReference>
<evidence type="ECO:0000256" key="6">
    <source>
        <dbReference type="ARBA" id="ARBA00022777"/>
    </source>
</evidence>
<dbReference type="CDD" id="cd04242">
    <property type="entry name" value="AAK_G5K_ProB"/>
    <property type="match status" value="1"/>
</dbReference>
<evidence type="ECO:0000256" key="2">
    <source>
        <dbReference type="ARBA" id="ARBA00022605"/>
    </source>
</evidence>
<comment type="catalytic activity">
    <reaction evidence="8">
        <text>L-glutamate + ATP = L-glutamyl 5-phosphate + ADP</text>
        <dbReference type="Rhea" id="RHEA:14877"/>
        <dbReference type="ChEBI" id="CHEBI:29985"/>
        <dbReference type="ChEBI" id="CHEBI:30616"/>
        <dbReference type="ChEBI" id="CHEBI:58274"/>
        <dbReference type="ChEBI" id="CHEBI:456216"/>
        <dbReference type="EC" id="2.7.2.11"/>
    </reaction>
</comment>
<reference evidence="12 14" key="3">
    <citation type="submission" date="2019-02" db="EMBL/GenBank/DDBJ databases">
        <authorList>
            <consortium name="Pathogen Informatics"/>
        </authorList>
    </citation>
    <scope>NUCLEOTIDE SEQUENCE [LARGE SCALE GENOMIC DNA]</scope>
    <source>
        <strain evidence="12 14">3012STDY7078520</strain>
    </source>
</reference>
<dbReference type="KEGG" id="bcau:I6G59_11660"/>
<evidence type="ECO:0000313" key="14">
    <source>
        <dbReference type="Proteomes" id="UP000386281"/>
    </source>
</evidence>
<evidence type="ECO:0000256" key="5">
    <source>
        <dbReference type="ARBA" id="ARBA00022741"/>
    </source>
</evidence>
<dbReference type="Pfam" id="PF01472">
    <property type="entry name" value="PUA"/>
    <property type="match status" value="1"/>
</dbReference>
<keyword evidence="5 8" id="KW-0547">Nucleotide-binding</keyword>
<reference evidence="13" key="1">
    <citation type="submission" date="2016-01" db="EMBL/GenBank/DDBJ databases">
        <title>Draft genome of Chromobacterium sp. F49.</title>
        <authorList>
            <person name="Hong K.W."/>
        </authorList>
    </citation>
    <scope>NUCLEOTIDE SEQUENCE [LARGE SCALE GENOMIC DNA]</scope>
    <source>
        <strain evidence="13">M40</strain>
    </source>
</reference>
<name>A0A165E866_9MICO</name>
<dbReference type="InterPro" id="IPR011529">
    <property type="entry name" value="Glu_5kinase"/>
</dbReference>
<keyword evidence="4 8" id="KW-0808">Transferase</keyword>
<dbReference type="GO" id="GO:0004349">
    <property type="term" value="F:glutamate 5-kinase activity"/>
    <property type="evidence" value="ECO:0007669"/>
    <property type="project" value="UniProtKB-UniRule"/>
</dbReference>
<evidence type="ECO:0000313" key="15">
    <source>
        <dbReference type="Proteomes" id="UP000594979"/>
    </source>
</evidence>
<feature type="binding site" evidence="8">
    <location>
        <position position="166"/>
    </location>
    <ligand>
        <name>substrate</name>
    </ligand>
</feature>
<evidence type="ECO:0000313" key="11">
    <source>
        <dbReference type="EMBL" id="QPS32658.1"/>
    </source>
</evidence>
<keyword evidence="2 8" id="KW-0028">Amino-acid biosynthesis</keyword>
<comment type="similarity">
    <text evidence="8">Belongs to the glutamate 5-kinase family.</text>
</comment>
<accession>A0A165E866</accession>
<evidence type="ECO:0000256" key="4">
    <source>
        <dbReference type="ARBA" id="ARBA00022679"/>
    </source>
</evidence>
<feature type="binding site" evidence="8">
    <location>
        <position position="67"/>
    </location>
    <ligand>
        <name>substrate</name>
    </ligand>
</feature>
<dbReference type="UniPathway" id="UPA00098">
    <property type="reaction ID" value="UER00359"/>
</dbReference>
<feature type="binding site" evidence="8">
    <location>
        <begin position="228"/>
        <end position="234"/>
    </location>
    <ligand>
        <name>ATP</name>
        <dbReference type="ChEBI" id="CHEBI:30616"/>
    </ligand>
</feature>
<feature type="domain" description="PUA" evidence="9">
    <location>
        <begin position="291"/>
        <end position="374"/>
    </location>
</feature>
<dbReference type="SUPFAM" id="SSF88697">
    <property type="entry name" value="PUA domain-like"/>
    <property type="match status" value="1"/>
</dbReference>
<dbReference type="HAMAP" id="MF_00456">
    <property type="entry name" value="ProB"/>
    <property type="match status" value="1"/>
</dbReference>
<evidence type="ECO:0000313" key="10">
    <source>
        <dbReference type="EMBL" id="KZE20878.1"/>
    </source>
</evidence>
<dbReference type="CDD" id="cd21157">
    <property type="entry name" value="PUA_G5K"/>
    <property type="match status" value="1"/>
</dbReference>
<evidence type="ECO:0000256" key="7">
    <source>
        <dbReference type="ARBA" id="ARBA00022840"/>
    </source>
</evidence>